<dbReference type="AlphaFoldDB" id="A0AAE0F3T7"/>
<feature type="region of interest" description="Disordered" evidence="1">
    <location>
        <begin position="60"/>
        <end position="84"/>
    </location>
</feature>
<gene>
    <name evidence="3" type="ORF">CYMTET_40253</name>
</gene>
<feature type="region of interest" description="Disordered" evidence="1">
    <location>
        <begin position="127"/>
        <end position="207"/>
    </location>
</feature>
<evidence type="ECO:0000313" key="4">
    <source>
        <dbReference type="Proteomes" id="UP001190700"/>
    </source>
</evidence>
<organism evidence="3 4">
    <name type="scientific">Cymbomonas tetramitiformis</name>
    <dbReference type="NCBI Taxonomy" id="36881"/>
    <lineage>
        <taxon>Eukaryota</taxon>
        <taxon>Viridiplantae</taxon>
        <taxon>Chlorophyta</taxon>
        <taxon>Pyramimonadophyceae</taxon>
        <taxon>Pyramimonadales</taxon>
        <taxon>Pyramimonadaceae</taxon>
        <taxon>Cymbomonas</taxon>
    </lineage>
</organism>
<proteinExistence type="predicted"/>
<reference evidence="3 4" key="1">
    <citation type="journal article" date="2015" name="Genome Biol. Evol.">
        <title>Comparative Genomics of a Bacterivorous Green Alga Reveals Evolutionary Causalities and Consequences of Phago-Mixotrophic Mode of Nutrition.</title>
        <authorList>
            <person name="Burns J.A."/>
            <person name="Paasch A."/>
            <person name="Narechania A."/>
            <person name="Kim E."/>
        </authorList>
    </citation>
    <scope>NUCLEOTIDE SEQUENCE [LARGE SCALE GENOMIC DNA]</scope>
    <source>
        <strain evidence="3 4">PLY_AMNH</strain>
    </source>
</reference>
<protein>
    <recommendedName>
        <fullName evidence="2">NrS-1 polymerase-like helicase domain-containing protein</fullName>
    </recommendedName>
</protein>
<accession>A0AAE0F3T7</accession>
<dbReference type="EMBL" id="LGRX02026750">
    <property type="protein sequence ID" value="KAK3250357.1"/>
    <property type="molecule type" value="Genomic_DNA"/>
</dbReference>
<evidence type="ECO:0000259" key="2">
    <source>
        <dbReference type="Pfam" id="PF19263"/>
    </source>
</evidence>
<feature type="compositionally biased region" description="Basic and acidic residues" evidence="1">
    <location>
        <begin position="355"/>
        <end position="367"/>
    </location>
</feature>
<keyword evidence="4" id="KW-1185">Reference proteome</keyword>
<dbReference type="InterPro" id="IPR045455">
    <property type="entry name" value="NrS-1_pol-like_helicase"/>
</dbReference>
<feature type="compositionally biased region" description="Basic and acidic residues" evidence="1">
    <location>
        <begin position="193"/>
        <end position="207"/>
    </location>
</feature>
<evidence type="ECO:0000313" key="3">
    <source>
        <dbReference type="EMBL" id="KAK3250357.1"/>
    </source>
</evidence>
<feature type="domain" description="NrS-1 polymerase-like helicase" evidence="2">
    <location>
        <begin position="618"/>
        <end position="717"/>
    </location>
</feature>
<sequence>MKEKDLALAARMSSQPSTAPTLAVAMNAKANSTRVAPTSDSFAADDAAMVDVRVGECEAGGAEDAGDAEYAGNVENAEDTEDAEGAEDRYVLATRMQPAHRYGTRSLSHDNGDELMHELDMELLEESQHHQQMTELHKHPGYSEDENEEDRPGSFAPRMRPARTRKLNLFVDDEENSDEEEDNDDSGDEEKDGDNSEFDKNGKDPKRGVVQEAISIIKRLLRCKREASRDMWLREHEKVVHSVAKIDGYDDKLIQISEKLFSGTEFMVQSWPHPLTKPPHHDSGINFLRKLLASCEAEEQREYSTDSHNFITIPDADDADQEVASRCDIRHSLHFYSQRLRDGRDSGPYKLTASETDRGTFKRKREEAPPELISNLLRFTTDGKVCDASTALIEYDVHDDGTFTAKCKDSTCWACPKDLQNFNPRMVNFIKVNITENNINHNTYISDSNVNDADLLPNEVLLHYNELYAKVLYGGKMCVAMLQDPPNQNMRFVRFHTFTELQMEKGHHHQLGTNPRTGEPIEKFVQHGRAWLGHSKANKFNNAKFIPGDFDCEQKGILNLWRGWGVEPSADGDCSYFWDLTKDLCGDCDNLFQYVKHWMAHMFQFPSQKPGTVLLFGGKEEGVGLDTLVSCLTTCIGAAHVFTGTRTQDLVSHFNGAICDSLLVFLNEAGFAGNHEATAALKAMVTDCRQSKTNKGKDSEMVDTCYRVIKGTNQSQVAAVTGRARREICSEPSAKYLGDVEFWKAFRDQMFGNENLGCRRLLYELLEMNIVHFNPRTAPTSAILDKAVWVQRRLSLAPVQQFVHRFLDVPVNDFNASNPITCEALYDWFKSECGHLPSAKYITAKSFGTEFNETLIGTKSRPLLVKGKTVMTVQSKVPGTHSRGRTFDSLATCREAFEQRIHCACDGMWELPFDEHGVQIDEAHNVNTVLGS</sequence>
<feature type="compositionally biased region" description="Low complexity" evidence="1">
    <location>
        <begin position="60"/>
        <end position="72"/>
    </location>
</feature>
<feature type="region of interest" description="Disordered" evidence="1">
    <location>
        <begin position="346"/>
        <end position="367"/>
    </location>
</feature>
<name>A0AAE0F3T7_9CHLO</name>
<evidence type="ECO:0000256" key="1">
    <source>
        <dbReference type="SAM" id="MobiDB-lite"/>
    </source>
</evidence>
<feature type="compositionally biased region" description="Acidic residues" evidence="1">
    <location>
        <begin position="171"/>
        <end position="192"/>
    </location>
</feature>
<dbReference type="Proteomes" id="UP001190700">
    <property type="component" value="Unassembled WGS sequence"/>
</dbReference>
<comment type="caution">
    <text evidence="3">The sequence shown here is derived from an EMBL/GenBank/DDBJ whole genome shotgun (WGS) entry which is preliminary data.</text>
</comment>
<dbReference type="Pfam" id="PF19263">
    <property type="entry name" value="DUF5906"/>
    <property type="match status" value="1"/>
</dbReference>